<proteinExistence type="predicted"/>
<evidence type="ECO:0000313" key="2">
    <source>
        <dbReference type="EMBL" id="RRR17535.1"/>
    </source>
</evidence>
<reference evidence="2 3" key="1">
    <citation type="submission" date="2018-07" db="EMBL/GenBank/DDBJ databases">
        <title>Brachybacteriurn paraconglorneratum KCTC 9916.</title>
        <authorList>
            <person name="Li Y."/>
        </authorList>
    </citation>
    <scope>NUCLEOTIDE SEQUENCE [LARGE SCALE GENOMIC DNA]</scope>
    <source>
        <strain evidence="2 3">KCTC 9916</strain>
    </source>
</reference>
<evidence type="ECO:0000256" key="1">
    <source>
        <dbReference type="SAM" id="MobiDB-lite"/>
    </source>
</evidence>
<name>A0A3R8RN80_9MICO</name>
<dbReference type="Gene3D" id="1.10.287.1060">
    <property type="entry name" value="ESAT-6-like"/>
    <property type="match status" value="1"/>
</dbReference>
<feature type="region of interest" description="Disordered" evidence="1">
    <location>
        <begin position="1"/>
        <end position="26"/>
    </location>
</feature>
<keyword evidence="3" id="KW-1185">Reference proteome</keyword>
<dbReference type="InterPro" id="IPR036689">
    <property type="entry name" value="ESAT-6-like_sf"/>
</dbReference>
<dbReference type="GeneID" id="78122206"/>
<dbReference type="SUPFAM" id="SSF140453">
    <property type="entry name" value="EsxAB dimer-like"/>
    <property type="match status" value="1"/>
</dbReference>
<comment type="caution">
    <text evidence="2">The sequence shown here is derived from an EMBL/GenBank/DDBJ whole genome shotgun (WGS) entry which is preliminary data.</text>
</comment>
<evidence type="ECO:0008006" key="4">
    <source>
        <dbReference type="Google" id="ProtNLM"/>
    </source>
</evidence>
<organism evidence="2 3">
    <name type="scientific">Brachybacterium paraconglomeratum</name>
    <dbReference type="NCBI Taxonomy" id="173362"/>
    <lineage>
        <taxon>Bacteria</taxon>
        <taxon>Bacillati</taxon>
        <taxon>Actinomycetota</taxon>
        <taxon>Actinomycetes</taxon>
        <taxon>Micrococcales</taxon>
        <taxon>Dermabacteraceae</taxon>
        <taxon>Brachybacterium</taxon>
    </lineage>
</organism>
<dbReference type="Proteomes" id="UP000274327">
    <property type="component" value="Unassembled WGS sequence"/>
</dbReference>
<gene>
    <name evidence="2" type="ORF">DS079_14385</name>
</gene>
<dbReference type="RefSeq" id="WP_126988523.1">
    <property type="nucleotide sequence ID" value="NZ_JALXWX010000008.1"/>
</dbReference>
<protein>
    <recommendedName>
        <fullName evidence="4">WXG100 family type VII secretion target</fullName>
    </recommendedName>
</protein>
<accession>A0A3R8RN80</accession>
<evidence type="ECO:0000313" key="3">
    <source>
        <dbReference type="Proteomes" id="UP000274327"/>
    </source>
</evidence>
<sequence length="117" mass="12370">MNMKFDMESDTLHRLGQRSQTESDDLGTHVRALVEAAEPLAGQFNGPARATFDNFKARTDSIANALNSALAGIVGSIEGQDRAFTTGAQDGAAVHEGGESRTDFSGEAFLSRIAPQA</sequence>
<feature type="compositionally biased region" description="Basic and acidic residues" evidence="1">
    <location>
        <begin position="1"/>
        <end position="13"/>
    </location>
</feature>
<dbReference type="AlphaFoldDB" id="A0A3R8RN80"/>
<dbReference type="EMBL" id="QOCI01000013">
    <property type="protein sequence ID" value="RRR17535.1"/>
    <property type="molecule type" value="Genomic_DNA"/>
</dbReference>